<evidence type="ECO:0000256" key="6">
    <source>
        <dbReference type="ARBA" id="ARBA00022737"/>
    </source>
</evidence>
<dbReference type="Gene3D" id="3.40.50.300">
    <property type="entry name" value="P-loop containing nucleotide triphosphate hydrolases"/>
    <property type="match status" value="1"/>
</dbReference>
<organism evidence="19 20">
    <name type="scientific">Prosthecodimorpha staleyi</name>
    <dbReference type="NCBI Taxonomy" id="2840188"/>
    <lineage>
        <taxon>Bacteria</taxon>
        <taxon>Pseudomonadati</taxon>
        <taxon>Pseudomonadota</taxon>
        <taxon>Alphaproteobacteria</taxon>
        <taxon>Hyphomicrobiales</taxon>
        <taxon>Ancalomicrobiaceae</taxon>
        <taxon>Prosthecodimorpha</taxon>
    </lineage>
</organism>
<dbReference type="CDD" id="cd03257">
    <property type="entry name" value="ABC_NikE_OppD_transporters"/>
    <property type="match status" value="1"/>
</dbReference>
<dbReference type="GO" id="GO:0055085">
    <property type="term" value="P:transmembrane transport"/>
    <property type="evidence" value="ECO:0007669"/>
    <property type="project" value="UniProtKB-ARBA"/>
</dbReference>
<dbReference type="RefSeq" id="WP_261968313.1">
    <property type="nucleotide sequence ID" value="NZ_JAHHZF010000004.1"/>
</dbReference>
<comment type="subcellular location">
    <subcellularLocation>
        <location evidence="1">Cell inner membrane</location>
        <topology evidence="1">Peripheral membrane protein</topology>
    </subcellularLocation>
</comment>
<evidence type="ECO:0000259" key="18">
    <source>
        <dbReference type="PROSITE" id="PS50893"/>
    </source>
</evidence>
<dbReference type="EC" id="7.4.2.10" evidence="14"/>
<evidence type="ECO:0000256" key="1">
    <source>
        <dbReference type="ARBA" id="ARBA00004417"/>
    </source>
</evidence>
<evidence type="ECO:0000256" key="2">
    <source>
        <dbReference type="ARBA" id="ARBA00011469"/>
    </source>
</evidence>
<evidence type="ECO:0000256" key="14">
    <source>
        <dbReference type="ARBA" id="ARBA00039050"/>
    </source>
</evidence>
<keyword evidence="7" id="KW-0547">Nucleotide-binding</keyword>
<evidence type="ECO:0000256" key="9">
    <source>
        <dbReference type="ARBA" id="ARBA00022840"/>
    </source>
</evidence>
<keyword evidence="8" id="KW-0378">Hydrolase</keyword>
<evidence type="ECO:0000313" key="20">
    <source>
        <dbReference type="Proteomes" id="UP000766595"/>
    </source>
</evidence>
<accession>A0A947D3M4</accession>
<comment type="catalytic activity">
    <reaction evidence="16">
        <text>glutathione(out) + ATP + H2O = glutathione(in) + ADP + phosphate + H(+)</text>
        <dbReference type="Rhea" id="RHEA:29791"/>
        <dbReference type="ChEBI" id="CHEBI:15377"/>
        <dbReference type="ChEBI" id="CHEBI:15378"/>
        <dbReference type="ChEBI" id="CHEBI:30616"/>
        <dbReference type="ChEBI" id="CHEBI:43474"/>
        <dbReference type="ChEBI" id="CHEBI:57925"/>
        <dbReference type="ChEBI" id="CHEBI:456216"/>
        <dbReference type="EC" id="7.4.2.10"/>
    </reaction>
</comment>
<dbReference type="GO" id="GO:0005524">
    <property type="term" value="F:ATP binding"/>
    <property type="evidence" value="ECO:0007669"/>
    <property type="project" value="UniProtKB-KW"/>
</dbReference>
<feature type="region of interest" description="Disordered" evidence="17">
    <location>
        <begin position="1"/>
        <end position="25"/>
    </location>
</feature>
<dbReference type="FunFam" id="3.40.50.300:FF:000016">
    <property type="entry name" value="Oligopeptide ABC transporter ATP-binding component"/>
    <property type="match status" value="1"/>
</dbReference>
<evidence type="ECO:0000313" key="19">
    <source>
        <dbReference type="EMBL" id="MBT9289703.1"/>
    </source>
</evidence>
<evidence type="ECO:0000256" key="5">
    <source>
        <dbReference type="ARBA" id="ARBA00022519"/>
    </source>
</evidence>
<comment type="caution">
    <text evidence="19">The sequence shown here is derived from an EMBL/GenBank/DDBJ whole genome shotgun (WGS) entry which is preliminary data.</text>
</comment>
<evidence type="ECO:0000256" key="11">
    <source>
        <dbReference type="ARBA" id="ARBA00023136"/>
    </source>
</evidence>
<dbReference type="InterPro" id="IPR017871">
    <property type="entry name" value="ABC_transporter-like_CS"/>
</dbReference>
<evidence type="ECO:0000256" key="10">
    <source>
        <dbReference type="ARBA" id="ARBA00022967"/>
    </source>
</evidence>
<evidence type="ECO:0000256" key="12">
    <source>
        <dbReference type="ARBA" id="ARBA00037530"/>
    </source>
</evidence>
<keyword evidence="10" id="KW-1278">Translocase</keyword>
<keyword evidence="11" id="KW-0472">Membrane</keyword>
<name>A0A947D3M4_9HYPH</name>
<reference evidence="19 20" key="1">
    <citation type="submission" date="2021-06" db="EMBL/GenBank/DDBJ databases">
        <authorList>
            <person name="Grouzdev D.S."/>
            <person name="Koziaeva V."/>
        </authorList>
    </citation>
    <scope>NUCLEOTIDE SEQUENCE [LARGE SCALE GENOMIC DNA]</scope>
    <source>
        <strain evidence="19 20">22</strain>
    </source>
</reference>
<dbReference type="SUPFAM" id="SSF52540">
    <property type="entry name" value="P-loop containing nucleoside triphosphate hydrolases"/>
    <property type="match status" value="1"/>
</dbReference>
<dbReference type="Pfam" id="PF00005">
    <property type="entry name" value="ABC_tran"/>
    <property type="match status" value="1"/>
</dbReference>
<dbReference type="SMART" id="SM00382">
    <property type="entry name" value="AAA"/>
    <property type="match status" value="1"/>
</dbReference>
<evidence type="ECO:0000256" key="15">
    <source>
        <dbReference type="ARBA" id="ARBA00041187"/>
    </source>
</evidence>
<feature type="compositionally biased region" description="Pro residues" evidence="17">
    <location>
        <begin position="298"/>
        <end position="307"/>
    </location>
</feature>
<comment type="function">
    <text evidence="12">Part of the ABC transporter complex GsiABCD involved in glutathione import. Responsible for energy coupling to the transport system.</text>
</comment>
<evidence type="ECO:0000256" key="17">
    <source>
        <dbReference type="SAM" id="MobiDB-lite"/>
    </source>
</evidence>
<dbReference type="AlphaFoldDB" id="A0A947D3M4"/>
<feature type="domain" description="ABC transporter" evidence="18">
    <location>
        <begin position="41"/>
        <end position="280"/>
    </location>
</feature>
<dbReference type="GO" id="GO:0016887">
    <property type="term" value="F:ATP hydrolysis activity"/>
    <property type="evidence" value="ECO:0007669"/>
    <property type="project" value="InterPro"/>
</dbReference>
<evidence type="ECO:0000256" key="16">
    <source>
        <dbReference type="ARBA" id="ARBA00047640"/>
    </source>
</evidence>
<dbReference type="PANTHER" id="PTHR43776">
    <property type="entry name" value="TRANSPORT ATP-BINDING PROTEIN"/>
    <property type="match status" value="1"/>
</dbReference>
<dbReference type="Proteomes" id="UP000766595">
    <property type="component" value="Unassembled WGS sequence"/>
</dbReference>
<dbReference type="PROSITE" id="PS00211">
    <property type="entry name" value="ABC_TRANSPORTER_1"/>
    <property type="match status" value="1"/>
</dbReference>
<protein>
    <recommendedName>
        <fullName evidence="15">Glutathione import ATP-binding protein GsiA</fullName>
        <ecNumber evidence="14">7.4.2.10</ecNumber>
    </recommendedName>
</protein>
<dbReference type="GO" id="GO:0005886">
    <property type="term" value="C:plasma membrane"/>
    <property type="evidence" value="ECO:0007669"/>
    <property type="project" value="UniProtKB-SubCell"/>
</dbReference>
<dbReference type="GO" id="GO:0015833">
    <property type="term" value="P:peptide transport"/>
    <property type="evidence" value="ECO:0007669"/>
    <property type="project" value="InterPro"/>
</dbReference>
<keyword evidence="3" id="KW-0813">Transport</keyword>
<evidence type="ECO:0000256" key="8">
    <source>
        <dbReference type="ARBA" id="ARBA00022801"/>
    </source>
</evidence>
<dbReference type="InterPro" id="IPR003439">
    <property type="entry name" value="ABC_transporter-like_ATP-bd"/>
</dbReference>
<keyword evidence="5" id="KW-0997">Cell inner membrane</keyword>
<dbReference type="Pfam" id="PF08352">
    <property type="entry name" value="oligo_HPY"/>
    <property type="match status" value="1"/>
</dbReference>
<dbReference type="PROSITE" id="PS50893">
    <property type="entry name" value="ABC_TRANSPORTER_2"/>
    <property type="match status" value="1"/>
</dbReference>
<feature type="region of interest" description="Disordered" evidence="17">
    <location>
        <begin position="289"/>
        <end position="308"/>
    </location>
</feature>
<keyword evidence="20" id="KW-1185">Reference proteome</keyword>
<dbReference type="InterPro" id="IPR027417">
    <property type="entry name" value="P-loop_NTPase"/>
</dbReference>
<sequence length="388" mass="42040">MTIITRDPPKLDVVPDGDPRDRGGPAQPLLIAQDLKKWFPVRGGLLNRAIGHVRAVDGVTFQVLKGETLGIVGESGCGKSTLARLLMQLIPHDSGVLTFDGDPVGEMRGISMKEFRKAVQMVFQDSYSSLNPRLPVEDSIAYGPKVHGMAASAAKTLARELLEKVGLRSNLFGQRYPHELSGGQKQRVNIARALALSPRLLILDEAVSALDKSVEAQVLNLLRYLKRHFNLTYVFISHDLNVVQYISDRVLVMYLGQVVEIGPVDGIYTAPKHPYTRALLTSRLSMDPDERIEDPPITGDPPNPINPPSGCRFRTRCPFAEAVCASAMPTLPKWLDADSHVAACHMHDAAGGHSRSGNPPGVLDPLHALAPAARSAAPVVPLRPAVVA</sequence>
<evidence type="ECO:0000256" key="3">
    <source>
        <dbReference type="ARBA" id="ARBA00022448"/>
    </source>
</evidence>
<gene>
    <name evidence="19" type="ORF">KL771_09570</name>
</gene>
<comment type="subunit">
    <text evidence="2">The complex is composed of two ATP-binding proteins (GsiA), two transmembrane proteins (GsiC and GsiD) and a solute-binding protein (GsiB).</text>
</comment>
<dbReference type="InterPro" id="IPR003593">
    <property type="entry name" value="AAA+_ATPase"/>
</dbReference>
<dbReference type="EMBL" id="JAHHZF010000004">
    <property type="protein sequence ID" value="MBT9289703.1"/>
    <property type="molecule type" value="Genomic_DNA"/>
</dbReference>
<evidence type="ECO:0000256" key="13">
    <source>
        <dbReference type="ARBA" id="ARBA00038416"/>
    </source>
</evidence>
<dbReference type="NCBIfam" id="TIGR01727">
    <property type="entry name" value="oligo_HPY"/>
    <property type="match status" value="1"/>
</dbReference>
<comment type="similarity">
    <text evidence="13">Belongs to the ABC transporter superfamily. Glutathione importer (TC 3.A.1.5.11) family.</text>
</comment>
<keyword evidence="9 19" id="KW-0067">ATP-binding</keyword>
<dbReference type="PANTHER" id="PTHR43776:SF15">
    <property type="entry name" value="GLUTATHIONE IMPORT ATP-BINDING PROTEIN GSIA"/>
    <property type="match status" value="1"/>
</dbReference>
<keyword evidence="4" id="KW-1003">Cell membrane</keyword>
<proteinExistence type="inferred from homology"/>
<evidence type="ECO:0000256" key="4">
    <source>
        <dbReference type="ARBA" id="ARBA00022475"/>
    </source>
</evidence>
<dbReference type="InterPro" id="IPR013563">
    <property type="entry name" value="Oligopep_ABC_C"/>
</dbReference>
<keyword evidence="6" id="KW-0677">Repeat</keyword>
<evidence type="ECO:0000256" key="7">
    <source>
        <dbReference type="ARBA" id="ARBA00022741"/>
    </source>
</evidence>
<dbReference type="InterPro" id="IPR050319">
    <property type="entry name" value="ABC_transp_ATP-bind"/>
</dbReference>